<accession>A0ABW5QF28</accession>
<evidence type="ECO:0000256" key="1">
    <source>
        <dbReference type="SAM" id="MobiDB-lite"/>
    </source>
</evidence>
<organism evidence="2 3">
    <name type="scientific">Devosia albogilva</name>
    <dbReference type="NCBI Taxonomy" id="429726"/>
    <lineage>
        <taxon>Bacteria</taxon>
        <taxon>Pseudomonadati</taxon>
        <taxon>Pseudomonadota</taxon>
        <taxon>Alphaproteobacteria</taxon>
        <taxon>Hyphomicrobiales</taxon>
        <taxon>Devosiaceae</taxon>
        <taxon>Devosia</taxon>
    </lineage>
</organism>
<evidence type="ECO:0000313" key="3">
    <source>
        <dbReference type="Proteomes" id="UP001597521"/>
    </source>
</evidence>
<dbReference type="Proteomes" id="UP001597521">
    <property type="component" value="Unassembled WGS sequence"/>
</dbReference>
<dbReference type="RefSeq" id="WP_386831013.1">
    <property type="nucleotide sequence ID" value="NZ_JBHUNP010000001.1"/>
</dbReference>
<sequence>MALEGGEVAATGGNHRQHRFGLPIGSNARESLAGNALAPVEQTGTHLFGLRAHGGAIERQQDLLAIHQRMANRESAGANRVLRAGKCLNALEGRSSAAQNWSGLRVHGPAAQQDAGDAHQK</sequence>
<feature type="region of interest" description="Disordered" evidence="1">
    <location>
        <begin position="102"/>
        <end position="121"/>
    </location>
</feature>
<proteinExistence type="predicted"/>
<feature type="region of interest" description="Disordered" evidence="1">
    <location>
        <begin position="1"/>
        <end position="22"/>
    </location>
</feature>
<protein>
    <submittedName>
        <fullName evidence="2">Uncharacterized protein</fullName>
    </submittedName>
</protein>
<reference evidence="3" key="1">
    <citation type="journal article" date="2019" name="Int. J. Syst. Evol. Microbiol.">
        <title>The Global Catalogue of Microorganisms (GCM) 10K type strain sequencing project: providing services to taxonomists for standard genome sequencing and annotation.</title>
        <authorList>
            <consortium name="The Broad Institute Genomics Platform"/>
            <consortium name="The Broad Institute Genome Sequencing Center for Infectious Disease"/>
            <person name="Wu L."/>
            <person name="Ma J."/>
        </authorList>
    </citation>
    <scope>NUCLEOTIDE SEQUENCE [LARGE SCALE GENOMIC DNA]</scope>
    <source>
        <strain evidence="3">CCM 7427</strain>
    </source>
</reference>
<evidence type="ECO:0000313" key="2">
    <source>
        <dbReference type="EMBL" id="MFD2646412.1"/>
    </source>
</evidence>
<keyword evidence="3" id="KW-1185">Reference proteome</keyword>
<name>A0ABW5QF28_9HYPH</name>
<dbReference type="EMBL" id="JBHUNP010000001">
    <property type="protein sequence ID" value="MFD2646412.1"/>
    <property type="molecule type" value="Genomic_DNA"/>
</dbReference>
<comment type="caution">
    <text evidence="2">The sequence shown here is derived from an EMBL/GenBank/DDBJ whole genome shotgun (WGS) entry which is preliminary data.</text>
</comment>
<gene>
    <name evidence="2" type="ORF">ACFSX5_01240</name>
</gene>